<dbReference type="GO" id="GO:0003723">
    <property type="term" value="F:RNA binding"/>
    <property type="evidence" value="ECO:0007669"/>
    <property type="project" value="UniProtKB-UniRule"/>
</dbReference>
<dbReference type="SUPFAM" id="SSF48013">
    <property type="entry name" value="NusB-like"/>
    <property type="match status" value="1"/>
</dbReference>
<dbReference type="Pfam" id="PF01189">
    <property type="entry name" value="Methyltr_RsmB-F"/>
    <property type="match status" value="1"/>
</dbReference>
<dbReference type="InterPro" id="IPR023267">
    <property type="entry name" value="RCMT"/>
</dbReference>
<comment type="caution">
    <text evidence="9">The sequence shown here is derived from an EMBL/GenBank/DDBJ whole genome shotgun (WGS) entry which is preliminary data.</text>
</comment>
<dbReference type="SUPFAM" id="SSF53335">
    <property type="entry name" value="S-adenosyl-L-methionine-dependent methyltransferases"/>
    <property type="match status" value="1"/>
</dbReference>
<keyword evidence="10" id="KW-1185">Reference proteome</keyword>
<keyword evidence="1 6" id="KW-0489">Methyltransferase</keyword>
<name>A0A7Y9YG58_9ACTN</name>
<dbReference type="InterPro" id="IPR049560">
    <property type="entry name" value="MeTrfase_RsmB-F_NOP2_cat"/>
</dbReference>
<gene>
    <name evidence="9" type="ORF">BKA05_001972</name>
</gene>
<dbReference type="Pfam" id="PF01029">
    <property type="entry name" value="NusB"/>
    <property type="match status" value="1"/>
</dbReference>
<evidence type="ECO:0000256" key="3">
    <source>
        <dbReference type="ARBA" id="ARBA00022691"/>
    </source>
</evidence>
<dbReference type="GO" id="GO:0008173">
    <property type="term" value="F:RNA methyltransferase activity"/>
    <property type="evidence" value="ECO:0007669"/>
    <property type="project" value="InterPro"/>
</dbReference>
<dbReference type="Gene3D" id="1.10.940.10">
    <property type="entry name" value="NusB-like"/>
    <property type="match status" value="1"/>
</dbReference>
<dbReference type="RefSeq" id="WP_179531290.1">
    <property type="nucleotide sequence ID" value="NZ_BAAAPP010000010.1"/>
</dbReference>
<keyword evidence="4 6" id="KW-0694">RNA-binding</keyword>
<dbReference type="AlphaFoldDB" id="A0A7Y9YG58"/>
<feature type="active site" description="Nucleophile" evidence="6">
    <location>
        <position position="380"/>
    </location>
</feature>
<feature type="binding site" evidence="6">
    <location>
        <position position="310"/>
    </location>
    <ligand>
        <name>S-adenosyl-L-methionine</name>
        <dbReference type="ChEBI" id="CHEBI:59789"/>
    </ligand>
</feature>
<comment type="similarity">
    <text evidence="6">Belongs to the class I-like SAM-binding methyltransferase superfamily. RsmB/NOP family.</text>
</comment>
<proteinExistence type="inferred from homology"/>
<dbReference type="PRINTS" id="PR02008">
    <property type="entry name" value="RCMTFAMILY"/>
</dbReference>
<sequence length="446" mass="47136">MSDAARSAALEVLVAVREQDAYTNLLLPAVLRRHGLTGRDAGLVTELVSGTVRRQGTYDAVLTACVDRPLRRVSPDVLDVLRLGTHQLLAMRVPSHAAISTSVDLARDAAGRGAGGLVNAVLRRVAERDLEGWLAEVAPPRDEGSDRHDAVVHSHPAWVVAELRRAVGAGEVEALLAADNAPPRVTLVARPGLATRDELPGEPTRLSPHGVVLDGGDPGAVPAVAEGRAGVQDEGSQLVALALAGADLDGEDRHWADWCAGPGGKSALLAALAAERGAALLAVERAHHRAGLVRRNLATSPASYLVVTGDGTRPPVAPGSLDRVLVDAPCSGLGALRRRPEARWRRSKSDIRGLVPLQRRLLDGAIDSTRPGGLVLYATCSPALPETSGVVSKVLEQRDDVELVDMRPVLPQVPHGEGPLEGTLQLWPHRHGTDAMFMALLRRRLG</sequence>
<dbReference type="InterPro" id="IPR035926">
    <property type="entry name" value="NusB-like_sf"/>
</dbReference>
<evidence type="ECO:0000256" key="2">
    <source>
        <dbReference type="ARBA" id="ARBA00022679"/>
    </source>
</evidence>
<feature type="domain" description="SAM-dependent MTase RsmB/NOP-type" evidence="8">
    <location>
        <begin position="151"/>
        <end position="444"/>
    </location>
</feature>
<evidence type="ECO:0000313" key="10">
    <source>
        <dbReference type="Proteomes" id="UP000537326"/>
    </source>
</evidence>
<dbReference type="EMBL" id="JACBZI010000001">
    <property type="protein sequence ID" value="NYI10457.1"/>
    <property type="molecule type" value="Genomic_DNA"/>
</dbReference>
<dbReference type="GO" id="GO:0001510">
    <property type="term" value="P:RNA methylation"/>
    <property type="evidence" value="ECO:0007669"/>
    <property type="project" value="InterPro"/>
</dbReference>
<comment type="function">
    <text evidence="5">May act as RNA methyltransferase.</text>
</comment>
<evidence type="ECO:0000256" key="1">
    <source>
        <dbReference type="ARBA" id="ARBA00022603"/>
    </source>
</evidence>
<dbReference type="PANTHER" id="PTHR22807">
    <property type="entry name" value="NOP2 YEAST -RELATED NOL1/NOP2/FMU SUN DOMAIN-CONTAINING"/>
    <property type="match status" value="1"/>
</dbReference>
<evidence type="ECO:0000313" key="9">
    <source>
        <dbReference type="EMBL" id="NYI10457.1"/>
    </source>
</evidence>
<dbReference type="PROSITE" id="PS51686">
    <property type="entry name" value="SAM_MT_RSMB_NOP"/>
    <property type="match status" value="1"/>
</dbReference>
<dbReference type="FunFam" id="3.40.50.150:FF:000257">
    <property type="entry name" value="16S rRNA methyltransferase"/>
    <property type="match status" value="1"/>
</dbReference>
<dbReference type="InterPro" id="IPR001678">
    <property type="entry name" value="MeTrfase_RsmB-F_NOP2_dom"/>
</dbReference>
<dbReference type="Gene3D" id="3.40.50.150">
    <property type="entry name" value="Vaccinia Virus protein VP39"/>
    <property type="match status" value="1"/>
</dbReference>
<reference evidence="9 10" key="1">
    <citation type="submission" date="2020-07" db="EMBL/GenBank/DDBJ databases">
        <title>Sequencing the genomes of 1000 actinobacteria strains.</title>
        <authorList>
            <person name="Klenk H.-P."/>
        </authorList>
    </citation>
    <scope>NUCLEOTIDE SEQUENCE [LARGE SCALE GENOMIC DNA]</scope>
    <source>
        <strain evidence="9 10">DSM 18248</strain>
    </source>
</reference>
<keyword evidence="2 6" id="KW-0808">Transferase</keyword>
<organism evidence="9 10">
    <name type="scientific">Nocardioides marinus</name>
    <dbReference type="NCBI Taxonomy" id="374514"/>
    <lineage>
        <taxon>Bacteria</taxon>
        <taxon>Bacillati</taxon>
        <taxon>Actinomycetota</taxon>
        <taxon>Actinomycetes</taxon>
        <taxon>Propionibacteriales</taxon>
        <taxon>Nocardioidaceae</taxon>
        <taxon>Nocardioides</taxon>
    </lineage>
</organism>
<feature type="binding site" evidence="6">
    <location>
        <position position="284"/>
    </location>
    <ligand>
        <name>S-adenosyl-L-methionine</name>
        <dbReference type="ChEBI" id="CHEBI:59789"/>
    </ligand>
</feature>
<evidence type="ECO:0000259" key="8">
    <source>
        <dbReference type="PROSITE" id="PS51686"/>
    </source>
</evidence>
<dbReference type="GO" id="GO:0006355">
    <property type="term" value="P:regulation of DNA-templated transcription"/>
    <property type="evidence" value="ECO:0007669"/>
    <property type="project" value="InterPro"/>
</dbReference>
<evidence type="ECO:0000256" key="4">
    <source>
        <dbReference type="ARBA" id="ARBA00022884"/>
    </source>
</evidence>
<evidence type="ECO:0000256" key="5">
    <source>
        <dbReference type="ARBA" id="ARBA00059465"/>
    </source>
</evidence>
<protein>
    <submittedName>
        <fullName evidence="9">16S rRNA (Cytosine967-C5)-methyltransferase</fullName>
        <ecNumber evidence="9">2.1.1.176</ecNumber>
    </submittedName>
</protein>
<dbReference type="Proteomes" id="UP000537326">
    <property type="component" value="Unassembled WGS sequence"/>
</dbReference>
<feature type="binding site" evidence="6">
    <location>
        <begin position="259"/>
        <end position="265"/>
    </location>
    <ligand>
        <name>S-adenosyl-L-methionine</name>
        <dbReference type="ChEBI" id="CHEBI:59789"/>
    </ligand>
</feature>
<evidence type="ECO:0000256" key="7">
    <source>
        <dbReference type="SAM" id="MobiDB-lite"/>
    </source>
</evidence>
<feature type="region of interest" description="Disordered" evidence="7">
    <location>
        <begin position="195"/>
        <end position="214"/>
    </location>
</feature>
<dbReference type="EC" id="2.1.1.176" evidence="9"/>
<dbReference type="PANTHER" id="PTHR22807:SF53">
    <property type="entry name" value="RIBOSOMAL RNA SMALL SUBUNIT METHYLTRANSFERASE B-RELATED"/>
    <property type="match status" value="1"/>
</dbReference>
<dbReference type="InterPro" id="IPR006027">
    <property type="entry name" value="NusB_RsmB_TIM44"/>
</dbReference>
<feature type="binding site" evidence="6">
    <location>
        <position position="327"/>
    </location>
    <ligand>
        <name>S-adenosyl-L-methionine</name>
        <dbReference type="ChEBI" id="CHEBI:59789"/>
    </ligand>
</feature>
<evidence type="ECO:0000256" key="6">
    <source>
        <dbReference type="PROSITE-ProRule" id="PRU01023"/>
    </source>
</evidence>
<accession>A0A7Y9YG58</accession>
<dbReference type="InterPro" id="IPR029063">
    <property type="entry name" value="SAM-dependent_MTases_sf"/>
</dbReference>
<keyword evidence="3 6" id="KW-0949">S-adenosyl-L-methionine</keyword>